<name>A0AB33ISH6_9BACT</name>
<feature type="chain" id="PRO_5044301053" evidence="1">
    <location>
        <begin position="25"/>
        <end position="385"/>
    </location>
</feature>
<dbReference type="Gene3D" id="3.40.50.1980">
    <property type="entry name" value="Nitrogenase molybdenum iron protein domain"/>
    <property type="match status" value="2"/>
</dbReference>
<dbReference type="GO" id="GO:0071281">
    <property type="term" value="P:cellular response to iron ion"/>
    <property type="evidence" value="ECO:0007669"/>
    <property type="project" value="TreeGrafter"/>
</dbReference>
<dbReference type="PROSITE" id="PS50983">
    <property type="entry name" value="FE_B12_PBP"/>
    <property type="match status" value="1"/>
</dbReference>
<dbReference type="SUPFAM" id="SSF53807">
    <property type="entry name" value="Helical backbone' metal receptor"/>
    <property type="match status" value="1"/>
</dbReference>
<dbReference type="PANTHER" id="PTHR30535:SF34">
    <property type="entry name" value="MOLYBDATE-BINDING PROTEIN MOLA"/>
    <property type="match status" value="1"/>
</dbReference>
<dbReference type="Pfam" id="PF01497">
    <property type="entry name" value="Peripla_BP_2"/>
    <property type="match status" value="1"/>
</dbReference>
<evidence type="ECO:0000313" key="3">
    <source>
        <dbReference type="EMBL" id="BFO70926.1"/>
    </source>
</evidence>
<dbReference type="EMBL" id="AP035785">
    <property type="protein sequence ID" value="BFO70926.1"/>
    <property type="molecule type" value="Genomic_DNA"/>
</dbReference>
<dbReference type="PANTHER" id="PTHR30535">
    <property type="entry name" value="VITAMIN B12-BINDING PROTEIN"/>
    <property type="match status" value="1"/>
</dbReference>
<sequence>MRKYSALFLLFTSLLLISCNGVNKQSTHNNLVDSLTTDTIHIDYAKGFSVQYLPNGVKLVDVKPIKTMKGVEEMPTDYKFALVPRDMVIDIPTGYTRIDVPINRCIAMTTLQLADFIALRALDKVSGITSTKNLFNQDVKQRIKSGTIVKIGHEGNFDNEKIMAADPQVIFISPFKRGGYDVVKQTGIVLIPHLGYKEETPLGQAEWLKFIGLFIDKEKEADSLFNAIAKRYEEARKLALNAPNKPTVMSGEIHSGRWFAVGGRNHLAQLFHDAGAKYILEHDKHSGGYPLEYEEMYAKGANADYWRILNSFKGQFTYEALAKSDVRNKDFKAWQQKHVIYCNMQQSPYYESSPVEPDVLLKDLIYIFHPELLQGYKPKYYQLLK</sequence>
<dbReference type="PROSITE" id="PS51257">
    <property type="entry name" value="PROKAR_LIPOPROTEIN"/>
    <property type="match status" value="1"/>
</dbReference>
<dbReference type="InterPro" id="IPR050902">
    <property type="entry name" value="ABC_Transporter_SBP"/>
</dbReference>
<feature type="signal peptide" evidence="1">
    <location>
        <begin position="1"/>
        <end position="24"/>
    </location>
</feature>
<dbReference type="InterPro" id="IPR002491">
    <property type="entry name" value="ABC_transptr_periplasmic_BD"/>
</dbReference>
<evidence type="ECO:0000256" key="1">
    <source>
        <dbReference type="SAM" id="SignalP"/>
    </source>
</evidence>
<evidence type="ECO:0000259" key="2">
    <source>
        <dbReference type="PROSITE" id="PS50983"/>
    </source>
</evidence>
<dbReference type="AlphaFoldDB" id="A0AB33ISH6"/>
<feature type="domain" description="Fe/B12 periplasmic-binding" evidence="2">
    <location>
        <begin position="104"/>
        <end position="372"/>
    </location>
</feature>
<reference evidence="3" key="1">
    <citation type="submission" date="2024-07" db="EMBL/GenBank/DDBJ databases">
        <title>Complete genome sequence of Prevotella sp. YM-2024 GTC17253.</title>
        <authorList>
            <person name="Hayashi M."/>
            <person name="Muto Y."/>
            <person name="Tanaka K."/>
            <person name="Niwa H."/>
        </authorList>
    </citation>
    <scope>NUCLEOTIDE SEQUENCE</scope>
    <source>
        <strain evidence="3">GTC17253</strain>
    </source>
</reference>
<protein>
    <submittedName>
        <fullName evidence="3">ABC transporter substrate-binding protein</fullName>
    </submittedName>
</protein>
<keyword evidence="1" id="KW-0732">Signal</keyword>
<proteinExistence type="predicted"/>
<organism evidence="3">
    <name type="scientific">Prevotella sp. GTC17253</name>
    <dbReference type="NCBI Taxonomy" id="3236793"/>
    <lineage>
        <taxon>Bacteria</taxon>
        <taxon>Pseudomonadati</taxon>
        <taxon>Bacteroidota</taxon>
        <taxon>Bacteroidia</taxon>
        <taxon>Bacteroidales</taxon>
        <taxon>Prevotellaceae</taxon>
        <taxon>Prevotella</taxon>
    </lineage>
</organism>
<accession>A0AB33ISH6</accession>
<gene>
    <name evidence="3" type="ORF">GTC17253_08920</name>
</gene>